<dbReference type="GO" id="GO:0006694">
    <property type="term" value="P:steroid biosynthetic process"/>
    <property type="evidence" value="ECO:0007669"/>
    <property type="project" value="UniProtKB-KW"/>
</dbReference>
<feature type="compositionally biased region" description="Low complexity" evidence="12">
    <location>
        <begin position="28"/>
        <end position="37"/>
    </location>
</feature>
<keyword evidence="14" id="KW-1185">Reference proteome</keyword>
<dbReference type="GO" id="GO:0004631">
    <property type="term" value="F:phosphomevalonate kinase activity"/>
    <property type="evidence" value="ECO:0007669"/>
    <property type="project" value="UniProtKB-EC"/>
</dbReference>
<keyword evidence="9" id="KW-0752">Steroid biosynthesis</keyword>
<evidence type="ECO:0000256" key="9">
    <source>
        <dbReference type="ARBA" id="ARBA00022955"/>
    </source>
</evidence>
<dbReference type="GO" id="GO:0019287">
    <property type="term" value="P:isopentenyl diphosphate biosynthetic process, mevalonate pathway"/>
    <property type="evidence" value="ECO:0007669"/>
    <property type="project" value="UniProtKB-UniPathway"/>
</dbReference>
<protein>
    <recommendedName>
        <fullName evidence="3">phosphomevalonate kinase</fullName>
        <ecNumber evidence="3">2.7.4.2</ecNumber>
    </recommendedName>
</protein>
<comment type="pathway">
    <text evidence="1">Isoprenoid biosynthesis; isopentenyl diphosphate biosynthesis via mevalonate pathway; isopentenyl diphosphate from (R)-mevalonate: step 2/3.</text>
</comment>
<keyword evidence="10" id="KW-0443">Lipid metabolism</keyword>
<organism evidence="13 14">
    <name type="scientific">Eragrostis curvula</name>
    <name type="common">weeping love grass</name>
    <dbReference type="NCBI Taxonomy" id="38414"/>
    <lineage>
        <taxon>Eukaryota</taxon>
        <taxon>Viridiplantae</taxon>
        <taxon>Streptophyta</taxon>
        <taxon>Embryophyta</taxon>
        <taxon>Tracheophyta</taxon>
        <taxon>Spermatophyta</taxon>
        <taxon>Magnoliopsida</taxon>
        <taxon>Liliopsida</taxon>
        <taxon>Poales</taxon>
        <taxon>Poaceae</taxon>
        <taxon>PACMAD clade</taxon>
        <taxon>Chloridoideae</taxon>
        <taxon>Eragrostideae</taxon>
        <taxon>Eragrostidinae</taxon>
        <taxon>Eragrostis</taxon>
    </lineage>
</organism>
<keyword evidence="11" id="KW-0753">Steroid metabolism</keyword>
<dbReference type="GO" id="GO:0010142">
    <property type="term" value="P:farnesyl diphosphate biosynthetic process, mevalonate pathway"/>
    <property type="evidence" value="ECO:0007669"/>
    <property type="project" value="TreeGrafter"/>
</dbReference>
<keyword evidence="8" id="KW-0067">ATP-binding</keyword>
<evidence type="ECO:0000256" key="11">
    <source>
        <dbReference type="ARBA" id="ARBA00023221"/>
    </source>
</evidence>
<dbReference type="InterPro" id="IPR036554">
    <property type="entry name" value="GHMP_kinase_C_sf"/>
</dbReference>
<dbReference type="AlphaFoldDB" id="A0A5J9WHE8"/>
<dbReference type="NCBIfam" id="TIGR01219">
    <property type="entry name" value="Pmev_kin_ERG8"/>
    <property type="match status" value="1"/>
</dbReference>
<gene>
    <name evidence="13" type="ORF">EJB05_07316</name>
</gene>
<evidence type="ECO:0000256" key="1">
    <source>
        <dbReference type="ARBA" id="ARBA00005017"/>
    </source>
</evidence>
<dbReference type="EMBL" id="RWGY01000004">
    <property type="protein sequence ID" value="TVU47709.1"/>
    <property type="molecule type" value="Genomic_DNA"/>
</dbReference>
<comment type="caution">
    <text evidence="13">The sequence shown here is derived from an EMBL/GenBank/DDBJ whole genome shotgun (WGS) entry which is preliminary data.</text>
</comment>
<evidence type="ECO:0000313" key="13">
    <source>
        <dbReference type="EMBL" id="TVU47709.1"/>
    </source>
</evidence>
<keyword evidence="7" id="KW-0418">Kinase</keyword>
<sequence>MSLGHLGCNVTTDGTAAPQPRCRPPLLGPSAASSLRAAPRRDRANELRCCQATPAANHRIASQPPRRRDHGSLRSDPRAVLCGRRVASAPGKVLIAGGYLVLERPNAGLVLSTTARFYAVVRPLRDDVAPDSWAWVSPPQPRVRFSFCFSANPVVVNRSDWLLCSCSLCVPALMLGVDGCEGDLPSALPGGHIQAVPEEIHAPIDLCKASSFPLLRFRNSANPFVEQAIQFSVAAAKATITDNEKKHALDKLLLQGLDITILGCNDFYSYRKQIEARGLPLTPEVLLSLPPFCSITFNSEVANGTMTGEKCKPEVAKTGLGSSAAMTTSVVAALLHYLGAVNLSCLGQSSSDSATGRDLDLVHAIAQSAHCIAQGKIGSGFDVSAAVYGSQRYTRFSPEILSSAQVTGGTCLPDVVSDIVTRSWDHEKTQFSLPPLMTLLLGEPGAGGSSTPSMVGSVKQWQKSDPQKSKDTWNKLGNANSVLENELRNLNKHAEDHWQAYESVVRACSFLPCRKWTEVATNQQQELIVRSLLAARDAFLAIRLHMREMGVAAGVPIEPESQTQLLDATMNMEGVLLAGVPGAGGFDAVFSVTLGDASNAVANAWSSAGVLPLLVQEDRRGVSLEDADPRTREVSAAVSSIQIN</sequence>
<evidence type="ECO:0000256" key="2">
    <source>
        <dbReference type="ARBA" id="ARBA00006495"/>
    </source>
</evidence>
<dbReference type="UniPathway" id="UPA00057">
    <property type="reaction ID" value="UER00099"/>
</dbReference>
<keyword evidence="5" id="KW-0808">Transferase</keyword>
<evidence type="ECO:0000256" key="4">
    <source>
        <dbReference type="ARBA" id="ARBA00022516"/>
    </source>
</evidence>
<dbReference type="PANTHER" id="PTHR31814">
    <property type="match status" value="1"/>
</dbReference>
<evidence type="ECO:0000256" key="12">
    <source>
        <dbReference type="SAM" id="MobiDB-lite"/>
    </source>
</evidence>
<dbReference type="InterPro" id="IPR016005">
    <property type="entry name" value="Erg8"/>
</dbReference>
<evidence type="ECO:0000313" key="14">
    <source>
        <dbReference type="Proteomes" id="UP000324897"/>
    </source>
</evidence>
<feature type="non-terminal residue" evidence="13">
    <location>
        <position position="1"/>
    </location>
</feature>
<dbReference type="Gramene" id="TVU47709">
    <property type="protein sequence ID" value="TVU47709"/>
    <property type="gene ID" value="EJB05_07316"/>
</dbReference>
<dbReference type="Gene3D" id="3.30.230.10">
    <property type="match status" value="1"/>
</dbReference>
<evidence type="ECO:0000256" key="8">
    <source>
        <dbReference type="ARBA" id="ARBA00022840"/>
    </source>
</evidence>
<evidence type="ECO:0000256" key="3">
    <source>
        <dbReference type="ARBA" id="ARBA00012958"/>
    </source>
</evidence>
<accession>A0A5J9WHE8</accession>
<evidence type="ECO:0000256" key="6">
    <source>
        <dbReference type="ARBA" id="ARBA00022741"/>
    </source>
</evidence>
<name>A0A5J9WHE8_9POAL</name>
<dbReference type="InterPro" id="IPR014721">
    <property type="entry name" value="Ribsml_uS5_D2-typ_fold_subgr"/>
</dbReference>
<evidence type="ECO:0000256" key="10">
    <source>
        <dbReference type="ARBA" id="ARBA00023098"/>
    </source>
</evidence>
<dbReference type="Gene3D" id="3.30.70.890">
    <property type="entry name" value="GHMP kinase, C-terminal domain"/>
    <property type="match status" value="1"/>
</dbReference>
<dbReference type="InterPro" id="IPR035102">
    <property type="entry name" value="Phosphomevalonate_kinase"/>
</dbReference>
<dbReference type="GO" id="GO:0005777">
    <property type="term" value="C:peroxisome"/>
    <property type="evidence" value="ECO:0007669"/>
    <property type="project" value="EnsemblPlants"/>
</dbReference>
<evidence type="ECO:0000256" key="7">
    <source>
        <dbReference type="ARBA" id="ARBA00022777"/>
    </source>
</evidence>
<comment type="similarity">
    <text evidence="2">Belongs to the GHMP kinase family. Mevalonate kinase subfamily.</text>
</comment>
<feature type="region of interest" description="Disordered" evidence="12">
    <location>
        <begin position="1"/>
        <end position="38"/>
    </location>
</feature>
<dbReference type="OrthoDB" id="10262935at2759"/>
<reference evidence="13 14" key="1">
    <citation type="journal article" date="2019" name="Sci. Rep.">
        <title>A high-quality genome of Eragrostis curvula grass provides insights into Poaceae evolution and supports new strategies to enhance forage quality.</title>
        <authorList>
            <person name="Carballo J."/>
            <person name="Santos B.A.C.M."/>
            <person name="Zappacosta D."/>
            <person name="Garbus I."/>
            <person name="Selva J.P."/>
            <person name="Gallo C.A."/>
            <person name="Diaz A."/>
            <person name="Albertini E."/>
            <person name="Caccamo M."/>
            <person name="Echenique V."/>
        </authorList>
    </citation>
    <scope>NUCLEOTIDE SEQUENCE [LARGE SCALE GENOMIC DNA]</scope>
    <source>
        <strain evidence="14">cv. Victoria</strain>
        <tissue evidence="13">Leaf</tissue>
    </source>
</reference>
<dbReference type="EC" id="2.7.4.2" evidence="3"/>
<dbReference type="Proteomes" id="UP000324897">
    <property type="component" value="Chromosome 5"/>
</dbReference>
<proteinExistence type="inferred from homology"/>
<dbReference type="SUPFAM" id="SSF54211">
    <property type="entry name" value="Ribosomal protein S5 domain 2-like"/>
    <property type="match status" value="1"/>
</dbReference>
<feature type="region of interest" description="Disordered" evidence="12">
    <location>
        <begin position="55"/>
        <end position="75"/>
    </location>
</feature>
<dbReference type="InterPro" id="IPR020568">
    <property type="entry name" value="Ribosomal_Su5_D2-typ_SF"/>
</dbReference>
<evidence type="ECO:0000256" key="5">
    <source>
        <dbReference type="ARBA" id="ARBA00022679"/>
    </source>
</evidence>
<keyword evidence="4" id="KW-0444">Lipid biosynthesis</keyword>
<dbReference type="GO" id="GO:0005524">
    <property type="term" value="F:ATP binding"/>
    <property type="evidence" value="ECO:0007669"/>
    <property type="project" value="UniProtKB-KW"/>
</dbReference>
<keyword evidence="6" id="KW-0547">Nucleotide-binding</keyword>
<dbReference type="PANTHER" id="PTHR31814:SF2">
    <property type="entry name" value="PHOSPHOMEVALONATE KINASE"/>
    <property type="match status" value="1"/>
</dbReference>